<dbReference type="PANTHER" id="PTHR36173:SF2">
    <property type="entry name" value="RIBONUCLEASE VAPC16"/>
    <property type="match status" value="1"/>
</dbReference>
<dbReference type="InterPro" id="IPR041705">
    <property type="entry name" value="PIN_Sll0205"/>
</dbReference>
<feature type="domain" description="PIN" evidence="1">
    <location>
        <begin position="3"/>
        <end position="122"/>
    </location>
</feature>
<dbReference type="InterPro" id="IPR002716">
    <property type="entry name" value="PIN_dom"/>
</dbReference>
<dbReference type="Pfam" id="PF01850">
    <property type="entry name" value="PIN"/>
    <property type="match status" value="1"/>
</dbReference>
<evidence type="ECO:0000259" key="1">
    <source>
        <dbReference type="Pfam" id="PF01850"/>
    </source>
</evidence>
<dbReference type="SUPFAM" id="SSF88723">
    <property type="entry name" value="PIN domain-like"/>
    <property type="match status" value="1"/>
</dbReference>
<dbReference type="Gene3D" id="3.40.50.1010">
    <property type="entry name" value="5'-nuclease"/>
    <property type="match status" value="1"/>
</dbReference>
<sequence>MKYLLDTHCWLWLQSNRKRLASMIERFSDPANELLLSAASAWEISIKYALGKLPLPLPPAEYVPSRMRSSGTLGLPVHHAHALHVSTLPHHHADPFDRLLIAQAQCEGLPIVTVDPAFAAYDVEVLRP</sequence>
<dbReference type="RefSeq" id="WP_394826278.1">
    <property type="nucleotide sequence ID" value="NZ_CP089984.1"/>
</dbReference>
<dbReference type="InterPro" id="IPR052919">
    <property type="entry name" value="TA_system_RNase"/>
</dbReference>
<dbReference type="EMBL" id="CP089984">
    <property type="protein sequence ID" value="WXB16651.1"/>
    <property type="molecule type" value="Genomic_DNA"/>
</dbReference>
<dbReference type="CDD" id="cd09872">
    <property type="entry name" value="PIN_Sll0205-like"/>
    <property type="match status" value="1"/>
</dbReference>
<dbReference type="InterPro" id="IPR029060">
    <property type="entry name" value="PIN-like_dom_sf"/>
</dbReference>
<gene>
    <name evidence="2" type="ORF">LZC94_05085</name>
</gene>
<evidence type="ECO:0000313" key="2">
    <source>
        <dbReference type="EMBL" id="WXB16651.1"/>
    </source>
</evidence>
<accession>A0ABZ2M3Q9</accession>
<reference evidence="2 3" key="1">
    <citation type="submission" date="2021-12" db="EMBL/GenBank/DDBJ databases">
        <title>Discovery of the Pendulisporaceae a myxobacterial family with distinct sporulation behavior and unique specialized metabolism.</title>
        <authorList>
            <person name="Garcia R."/>
            <person name="Popoff A."/>
            <person name="Bader C.D."/>
            <person name="Loehr J."/>
            <person name="Walesch S."/>
            <person name="Walt C."/>
            <person name="Boldt J."/>
            <person name="Bunk B."/>
            <person name="Haeckl F.J.F.P.J."/>
            <person name="Gunesch A.P."/>
            <person name="Birkelbach J."/>
            <person name="Nuebel U."/>
            <person name="Pietschmann T."/>
            <person name="Bach T."/>
            <person name="Mueller R."/>
        </authorList>
    </citation>
    <scope>NUCLEOTIDE SEQUENCE [LARGE SCALE GENOMIC DNA]</scope>
    <source>
        <strain evidence="2 3">MSr11954</strain>
    </source>
</reference>
<dbReference type="PANTHER" id="PTHR36173">
    <property type="entry name" value="RIBONUCLEASE VAPC16-RELATED"/>
    <property type="match status" value="1"/>
</dbReference>
<keyword evidence="3" id="KW-1185">Reference proteome</keyword>
<organism evidence="2 3">
    <name type="scientific">Pendulispora albinea</name>
    <dbReference type="NCBI Taxonomy" id="2741071"/>
    <lineage>
        <taxon>Bacteria</taxon>
        <taxon>Pseudomonadati</taxon>
        <taxon>Myxococcota</taxon>
        <taxon>Myxococcia</taxon>
        <taxon>Myxococcales</taxon>
        <taxon>Sorangiineae</taxon>
        <taxon>Pendulisporaceae</taxon>
        <taxon>Pendulispora</taxon>
    </lineage>
</organism>
<name>A0ABZ2M3Q9_9BACT</name>
<proteinExistence type="predicted"/>
<dbReference type="Proteomes" id="UP001370348">
    <property type="component" value="Chromosome"/>
</dbReference>
<evidence type="ECO:0000313" key="3">
    <source>
        <dbReference type="Proteomes" id="UP001370348"/>
    </source>
</evidence>
<protein>
    <submittedName>
        <fullName evidence="2">Type II toxin-antitoxin system VapC family toxin</fullName>
    </submittedName>
</protein>